<protein>
    <submittedName>
        <fullName evidence="3">Uncharacterized protein</fullName>
    </submittedName>
</protein>
<dbReference type="Pfam" id="PF15814">
    <property type="entry name" value="FAM199X"/>
    <property type="match status" value="1"/>
</dbReference>
<gene>
    <name evidence="3" type="ORF">Hamer_G002214</name>
</gene>
<keyword evidence="4" id="KW-1185">Reference proteome</keyword>
<feature type="region of interest" description="Disordered" evidence="2">
    <location>
        <begin position="207"/>
        <end position="253"/>
    </location>
</feature>
<dbReference type="OrthoDB" id="6365484at2759"/>
<evidence type="ECO:0000256" key="2">
    <source>
        <dbReference type="SAM" id="MobiDB-lite"/>
    </source>
</evidence>
<feature type="compositionally biased region" description="Polar residues" evidence="2">
    <location>
        <begin position="139"/>
        <end position="150"/>
    </location>
</feature>
<organism evidence="3 4">
    <name type="scientific">Homarus americanus</name>
    <name type="common">American lobster</name>
    <dbReference type="NCBI Taxonomy" id="6706"/>
    <lineage>
        <taxon>Eukaryota</taxon>
        <taxon>Metazoa</taxon>
        <taxon>Ecdysozoa</taxon>
        <taxon>Arthropoda</taxon>
        <taxon>Crustacea</taxon>
        <taxon>Multicrustacea</taxon>
        <taxon>Malacostraca</taxon>
        <taxon>Eumalacostraca</taxon>
        <taxon>Eucarida</taxon>
        <taxon>Decapoda</taxon>
        <taxon>Pleocyemata</taxon>
        <taxon>Astacidea</taxon>
        <taxon>Nephropoidea</taxon>
        <taxon>Nephropidae</taxon>
        <taxon>Homarus</taxon>
    </lineage>
</organism>
<reference evidence="3" key="1">
    <citation type="journal article" date="2021" name="Sci. Adv.">
        <title>The American lobster genome reveals insights on longevity, neural, and immune adaptations.</title>
        <authorList>
            <person name="Polinski J.M."/>
            <person name="Zimin A.V."/>
            <person name="Clark K.F."/>
            <person name="Kohn A.B."/>
            <person name="Sadowski N."/>
            <person name="Timp W."/>
            <person name="Ptitsyn A."/>
            <person name="Khanna P."/>
            <person name="Romanova D.Y."/>
            <person name="Williams P."/>
            <person name="Greenwood S.J."/>
            <person name="Moroz L.L."/>
            <person name="Walt D.R."/>
            <person name="Bodnar A.G."/>
        </authorList>
    </citation>
    <scope>NUCLEOTIDE SEQUENCE</scope>
    <source>
        <strain evidence="3">GMGI-L3</strain>
    </source>
</reference>
<comment type="similarity">
    <text evidence="1">Belongs to the FAM199 family.</text>
</comment>
<dbReference type="EMBL" id="JAHLQT010026502">
    <property type="protein sequence ID" value="KAG7163138.1"/>
    <property type="molecule type" value="Genomic_DNA"/>
</dbReference>
<dbReference type="Proteomes" id="UP000747542">
    <property type="component" value="Unassembled WGS sequence"/>
</dbReference>
<evidence type="ECO:0000313" key="3">
    <source>
        <dbReference type="EMBL" id="KAG7163138.1"/>
    </source>
</evidence>
<dbReference type="AlphaFoldDB" id="A0A8J5JXW5"/>
<feature type="compositionally biased region" description="Basic residues" evidence="2">
    <location>
        <begin position="218"/>
        <end position="230"/>
    </location>
</feature>
<sequence>MMSSERMADLSTSNTPCLSPELLLGTMNTSDMFDTSWDSSSGVYSGFSGTRSSSPSLSPQADLTDDNIFVWDSDHVLQANLFETNIENCIQDEMDLLTFANDFHVAEEDLGFLHDTTSNMSDASSSSSTITSYSVPQSPDHSSGISPDISSLDTSPTSMLFSSLSANLLESSSLNSVLPDNFLNEETQENSGVCSNELTHESKKLRVKSGIEGLSGRRANHPKKHKKSRRSPLTTASQVPSNSNMFSNSVPVSPSCDQTPSMCQWYKVSTKENGVSPRKKKVFNILDSNIKWSDLSSSEQWAVGEGLGVVLSQFLGVRERLDLVNLLSSKSPTDAPIMTSEHDLISSLDDEKLESIRRYLRGLGNEETTSVSRLSNTSYGKTSQKCRNNNSFRKRGKLFYYSKKPKNVAGGKVDKKIKLSHHPSTQYAVSQSARLPTHEVNTTQWSNHHKDPKKSLPLKYQGSKKGKKCISQDLLQLRTRTRKEYKQLMKEKRSGLFKQEEVICVSAATCQGDVQQHDQDEEDEGDVDILG</sequence>
<name>A0A8J5JXW5_HOMAM</name>
<feature type="compositionally biased region" description="Low complexity" evidence="2">
    <location>
        <begin position="121"/>
        <end position="138"/>
    </location>
</feature>
<evidence type="ECO:0000256" key="1">
    <source>
        <dbReference type="ARBA" id="ARBA00009319"/>
    </source>
</evidence>
<comment type="caution">
    <text evidence="3">The sequence shown here is derived from an EMBL/GenBank/DDBJ whole genome shotgun (WGS) entry which is preliminary data.</text>
</comment>
<evidence type="ECO:0000313" key="4">
    <source>
        <dbReference type="Proteomes" id="UP000747542"/>
    </source>
</evidence>
<dbReference type="PANTHER" id="PTHR32003:SF1">
    <property type="entry name" value="PROTEIN FAM199X"/>
    <property type="match status" value="1"/>
</dbReference>
<feature type="region of interest" description="Disordered" evidence="2">
    <location>
        <begin position="121"/>
        <end position="150"/>
    </location>
</feature>
<accession>A0A8J5JXW5</accession>
<feature type="compositionally biased region" description="Polar residues" evidence="2">
    <location>
        <begin position="231"/>
        <end position="253"/>
    </location>
</feature>
<proteinExistence type="inferred from homology"/>
<dbReference type="PANTHER" id="PTHR32003">
    <property type="entry name" value="PROTEIN FAM199X"/>
    <property type="match status" value="1"/>
</dbReference>
<feature type="region of interest" description="Disordered" evidence="2">
    <location>
        <begin position="442"/>
        <end position="462"/>
    </location>
</feature>
<dbReference type="InterPro" id="IPR029672">
    <property type="entry name" value="FAM199X_fam"/>
</dbReference>